<evidence type="ECO:0000313" key="1">
    <source>
        <dbReference type="EMBL" id="KAF9068107.1"/>
    </source>
</evidence>
<dbReference type="InterPro" id="IPR027417">
    <property type="entry name" value="P-loop_NTPase"/>
</dbReference>
<keyword evidence="2" id="KW-1185">Reference proteome</keyword>
<dbReference type="Gene3D" id="3.40.50.300">
    <property type="entry name" value="P-loop containing nucleotide triphosphate hydrolases"/>
    <property type="match status" value="1"/>
</dbReference>
<dbReference type="EMBL" id="JADNRY010000065">
    <property type="protein sequence ID" value="KAF9068107.1"/>
    <property type="molecule type" value="Genomic_DNA"/>
</dbReference>
<organism evidence="1 2">
    <name type="scientific">Rhodocollybia butyracea</name>
    <dbReference type="NCBI Taxonomy" id="206335"/>
    <lineage>
        <taxon>Eukaryota</taxon>
        <taxon>Fungi</taxon>
        <taxon>Dikarya</taxon>
        <taxon>Basidiomycota</taxon>
        <taxon>Agaricomycotina</taxon>
        <taxon>Agaricomycetes</taxon>
        <taxon>Agaricomycetidae</taxon>
        <taxon>Agaricales</taxon>
        <taxon>Marasmiineae</taxon>
        <taxon>Omphalotaceae</taxon>
        <taxon>Rhodocollybia</taxon>
    </lineage>
</organism>
<reference evidence="1" key="1">
    <citation type="submission" date="2020-11" db="EMBL/GenBank/DDBJ databases">
        <authorList>
            <consortium name="DOE Joint Genome Institute"/>
            <person name="Ahrendt S."/>
            <person name="Riley R."/>
            <person name="Andreopoulos W."/>
            <person name="Labutti K."/>
            <person name="Pangilinan J."/>
            <person name="Ruiz-Duenas F.J."/>
            <person name="Barrasa J.M."/>
            <person name="Sanchez-Garcia M."/>
            <person name="Camarero S."/>
            <person name="Miyauchi S."/>
            <person name="Serrano A."/>
            <person name="Linde D."/>
            <person name="Babiker R."/>
            <person name="Drula E."/>
            <person name="Ayuso-Fernandez I."/>
            <person name="Pacheco R."/>
            <person name="Padilla G."/>
            <person name="Ferreira P."/>
            <person name="Barriuso J."/>
            <person name="Kellner H."/>
            <person name="Castanera R."/>
            <person name="Alfaro M."/>
            <person name="Ramirez L."/>
            <person name="Pisabarro A.G."/>
            <person name="Kuo A."/>
            <person name="Tritt A."/>
            <person name="Lipzen A."/>
            <person name="He G."/>
            <person name="Yan M."/>
            <person name="Ng V."/>
            <person name="Cullen D."/>
            <person name="Martin F."/>
            <person name="Rosso M.-N."/>
            <person name="Henrissat B."/>
            <person name="Hibbett D."/>
            <person name="Martinez A.T."/>
            <person name="Grigoriev I.V."/>
        </authorList>
    </citation>
    <scope>NUCLEOTIDE SEQUENCE</scope>
    <source>
        <strain evidence="1">AH 40177</strain>
    </source>
</reference>
<dbReference type="GO" id="GO:0005815">
    <property type="term" value="C:microtubule organizing center"/>
    <property type="evidence" value="ECO:0007669"/>
    <property type="project" value="TreeGrafter"/>
</dbReference>
<dbReference type="GO" id="GO:0000724">
    <property type="term" value="P:double-strand break repair via homologous recombination"/>
    <property type="evidence" value="ECO:0007669"/>
    <property type="project" value="InterPro"/>
</dbReference>
<evidence type="ECO:0008006" key="3">
    <source>
        <dbReference type="Google" id="ProtNLM"/>
    </source>
</evidence>
<dbReference type="AlphaFoldDB" id="A0A9P5PRZ2"/>
<evidence type="ECO:0000313" key="2">
    <source>
        <dbReference type="Proteomes" id="UP000772434"/>
    </source>
</evidence>
<comment type="caution">
    <text evidence="1">The sequence shown here is derived from an EMBL/GenBank/DDBJ whole genome shotgun (WGS) entry which is preliminary data.</text>
</comment>
<dbReference type="CDD" id="cd19490">
    <property type="entry name" value="XRCC2"/>
    <property type="match status" value="1"/>
</dbReference>
<name>A0A9P5PRZ2_9AGAR</name>
<dbReference type="GO" id="GO:0042148">
    <property type="term" value="P:DNA strand invasion"/>
    <property type="evidence" value="ECO:0007669"/>
    <property type="project" value="TreeGrafter"/>
</dbReference>
<sequence>MDFNRMIQEVQSESLQTLLAQVRCEDSPPLNIDLDAHHSSTRQETPLDSLHLGDVLEIVGQPGSGKTHLLYLLMIACIIPTTYSSVTIGGWDKVTVLFNTDASFDLARFKHLLTSRLAAIMKTPSESDAVQLLVERSLRNLHLFSPNSSTQLAETLLYLPSYHRTKLSESEIGILAIDSISAFHWSDRFTAEQLRSTAAHRVSNPFHHVVTALCRFYSTHKPMVILTNWGLTKTTESPLAFRQHLNPPPALFAVTPNSSSFTALPLTLHITLSTQPVSQIPVHFSLADACAQGSQMTSRPAQAVIRSAGGSQISHFAFTVEKDRLSLTVIVSSLEPE</sequence>
<proteinExistence type="predicted"/>
<dbReference type="Proteomes" id="UP000772434">
    <property type="component" value="Unassembled WGS sequence"/>
</dbReference>
<accession>A0A9P5PRZ2</accession>
<gene>
    <name evidence="1" type="ORF">BDP27DRAFT_1448733</name>
</gene>
<dbReference type="GO" id="GO:0005657">
    <property type="term" value="C:replication fork"/>
    <property type="evidence" value="ECO:0007669"/>
    <property type="project" value="InterPro"/>
</dbReference>
<dbReference type="InterPro" id="IPR030547">
    <property type="entry name" value="XRCC2"/>
</dbReference>
<dbReference type="SUPFAM" id="SSF52540">
    <property type="entry name" value="P-loop containing nucleoside triphosphate hydrolases"/>
    <property type="match status" value="1"/>
</dbReference>
<protein>
    <recommendedName>
        <fullName evidence="3">DNA recombination and repair protein Rad51-like C-terminal domain-containing protein</fullName>
    </recommendedName>
</protein>
<dbReference type="PANTHER" id="PTHR46644:SF2">
    <property type="entry name" value="DNA REPAIR PROTEIN XRCC2"/>
    <property type="match status" value="1"/>
</dbReference>
<dbReference type="PANTHER" id="PTHR46644">
    <property type="entry name" value="DNA REPAIR PROTEIN XRCC2"/>
    <property type="match status" value="1"/>
</dbReference>
<dbReference type="GO" id="GO:0033063">
    <property type="term" value="C:Rad51B-Rad51C-Rad51D-XRCC2 complex"/>
    <property type="evidence" value="ECO:0007669"/>
    <property type="project" value="InterPro"/>
</dbReference>
<dbReference type="GO" id="GO:0000400">
    <property type="term" value="F:four-way junction DNA binding"/>
    <property type="evidence" value="ECO:0007669"/>
    <property type="project" value="TreeGrafter"/>
</dbReference>
<dbReference type="OrthoDB" id="420422at2759"/>